<dbReference type="AlphaFoldDB" id="A0A0L0P7K5"/>
<evidence type="ECO:0000313" key="2">
    <source>
        <dbReference type="Proteomes" id="UP000037122"/>
    </source>
</evidence>
<comment type="caution">
    <text evidence="1">The sequence shown here is derived from an EMBL/GenBank/DDBJ whole genome shotgun (WGS) entry which is preliminary data.</text>
</comment>
<evidence type="ECO:0000313" key="1">
    <source>
        <dbReference type="EMBL" id="KNE02215.1"/>
    </source>
</evidence>
<organism evidence="1 2">
    <name type="scientific">Candidozyma auris</name>
    <name type="common">Yeast</name>
    <name type="synonym">Candida auris</name>
    <dbReference type="NCBI Taxonomy" id="498019"/>
    <lineage>
        <taxon>Eukaryota</taxon>
        <taxon>Fungi</taxon>
        <taxon>Dikarya</taxon>
        <taxon>Ascomycota</taxon>
        <taxon>Saccharomycotina</taxon>
        <taxon>Pichiomycetes</taxon>
        <taxon>Metschnikowiaceae</taxon>
        <taxon>Candidozyma</taxon>
    </lineage>
</organism>
<dbReference type="VEuPathDB" id="FungiDB:QG37_00705"/>
<proteinExistence type="predicted"/>
<sequence length="73" mass="8302">MLVFLSLKRRTYGQIINAKRLDLRGKWRLHGCETKSLDLFTSYPMCFSIETLFGTKSTVAASIYAEQGKNAQP</sequence>
<name>A0A0L0P7K5_CANAR</name>
<dbReference type="EMBL" id="LGST01000005">
    <property type="protein sequence ID" value="KNE02215.1"/>
    <property type="molecule type" value="Genomic_DNA"/>
</dbReference>
<gene>
    <name evidence="1" type="ORF">QG37_00705</name>
</gene>
<reference evidence="2" key="1">
    <citation type="journal article" date="2015" name="BMC Genomics">
        <title>Draft genome of a commonly misdiagnosed multidrug resistant pathogen Candida auris.</title>
        <authorList>
            <person name="Chatterjee S."/>
            <person name="Alampalli S.V."/>
            <person name="Nageshan R.K."/>
            <person name="Chettiar S.T."/>
            <person name="Joshi S."/>
            <person name="Tatu U.S."/>
        </authorList>
    </citation>
    <scope>NUCLEOTIDE SEQUENCE [LARGE SCALE GENOMIC DNA]</scope>
    <source>
        <strain evidence="2">6684</strain>
    </source>
</reference>
<protein>
    <submittedName>
        <fullName evidence="1">Uncharacterized protein</fullName>
    </submittedName>
</protein>
<dbReference type="Proteomes" id="UP000037122">
    <property type="component" value="Unassembled WGS sequence"/>
</dbReference>
<accession>A0A0L0P7K5</accession>